<evidence type="ECO:0000313" key="3">
    <source>
        <dbReference type="Proteomes" id="UP000186817"/>
    </source>
</evidence>
<proteinExistence type="predicted"/>
<accession>A0A1Q9E719</accession>
<sequence length="291" mass="33311">MQGTLAREPEEEARAPTANAAAQNAAKELKARSKDNREPIIEKRKQKRLKELRRKLGDDDEEWWEDLLKKVWDQSVLRLAVKLCRRPSFKQEDQKTSRFLHPDAVVGMRKTRFCASIVLLRQRRISAALGIGVVWGSCEFLVSMLHRGNVYRRWMSLKYMVRVHYDNARCAWVQHSFSFQHIMSEEQGIQRIYEGPQDPLKIRGFGAFGALKPRRPLAKPMACLTPLRQSASLTRLATCLRWRGMAEGKFGKFVPDAPRRGPSQVSPLRPTQHPGLHRFHGTGGCDVLGFG</sequence>
<evidence type="ECO:0000313" key="2">
    <source>
        <dbReference type="EMBL" id="OLQ03206.1"/>
    </source>
</evidence>
<feature type="compositionally biased region" description="Basic and acidic residues" evidence="1">
    <location>
        <begin position="27"/>
        <end position="42"/>
    </location>
</feature>
<dbReference type="OrthoDB" id="10425688at2759"/>
<gene>
    <name evidence="2" type="ORF">AK812_SmicGene13856</name>
</gene>
<feature type="region of interest" description="Disordered" evidence="1">
    <location>
        <begin position="1"/>
        <end position="42"/>
    </location>
</feature>
<evidence type="ECO:0000256" key="1">
    <source>
        <dbReference type="SAM" id="MobiDB-lite"/>
    </source>
</evidence>
<dbReference type="EMBL" id="LSRX01000242">
    <property type="protein sequence ID" value="OLQ03206.1"/>
    <property type="molecule type" value="Genomic_DNA"/>
</dbReference>
<name>A0A1Q9E719_SYMMI</name>
<organism evidence="2 3">
    <name type="scientific">Symbiodinium microadriaticum</name>
    <name type="common">Dinoflagellate</name>
    <name type="synonym">Zooxanthella microadriatica</name>
    <dbReference type="NCBI Taxonomy" id="2951"/>
    <lineage>
        <taxon>Eukaryota</taxon>
        <taxon>Sar</taxon>
        <taxon>Alveolata</taxon>
        <taxon>Dinophyceae</taxon>
        <taxon>Suessiales</taxon>
        <taxon>Symbiodiniaceae</taxon>
        <taxon>Symbiodinium</taxon>
    </lineage>
</organism>
<reference evidence="2 3" key="1">
    <citation type="submission" date="2016-02" db="EMBL/GenBank/DDBJ databases">
        <title>Genome analysis of coral dinoflagellate symbionts highlights evolutionary adaptations to a symbiotic lifestyle.</title>
        <authorList>
            <person name="Aranda M."/>
            <person name="Li Y."/>
            <person name="Liew Y.J."/>
            <person name="Baumgarten S."/>
            <person name="Simakov O."/>
            <person name="Wilson M."/>
            <person name="Piel J."/>
            <person name="Ashoor H."/>
            <person name="Bougouffa S."/>
            <person name="Bajic V.B."/>
            <person name="Ryu T."/>
            <person name="Ravasi T."/>
            <person name="Bayer T."/>
            <person name="Micklem G."/>
            <person name="Kim H."/>
            <person name="Bhak J."/>
            <person name="Lajeunesse T.C."/>
            <person name="Voolstra C.R."/>
        </authorList>
    </citation>
    <scope>NUCLEOTIDE SEQUENCE [LARGE SCALE GENOMIC DNA]</scope>
    <source>
        <strain evidence="2 3">CCMP2467</strain>
    </source>
</reference>
<comment type="caution">
    <text evidence="2">The sequence shown here is derived from an EMBL/GenBank/DDBJ whole genome shotgun (WGS) entry which is preliminary data.</text>
</comment>
<dbReference type="AlphaFoldDB" id="A0A1Q9E719"/>
<protein>
    <submittedName>
        <fullName evidence="2">Uncharacterized protein</fullName>
    </submittedName>
</protein>
<feature type="compositionally biased region" description="Low complexity" evidence="1">
    <location>
        <begin position="15"/>
        <end position="26"/>
    </location>
</feature>
<keyword evidence="3" id="KW-1185">Reference proteome</keyword>
<dbReference type="Proteomes" id="UP000186817">
    <property type="component" value="Unassembled WGS sequence"/>
</dbReference>